<dbReference type="Pfam" id="PF11923">
    <property type="entry name" value="NFACT-C"/>
    <property type="match status" value="1"/>
</dbReference>
<evidence type="ECO:0000256" key="4">
    <source>
        <dbReference type="ARBA" id="ARBA00023054"/>
    </source>
</evidence>
<dbReference type="FunFam" id="2.30.310.10:FF:000003">
    <property type="entry name" value="Zinc knuckle domain containing protein"/>
    <property type="match status" value="1"/>
</dbReference>
<name>A0A4V5NH14_9PEZI</name>
<dbReference type="OrthoDB" id="207084at2759"/>
<dbReference type="GO" id="GO:1990116">
    <property type="term" value="P:ribosome-associated ubiquitin-dependent protein catabolic process"/>
    <property type="evidence" value="ECO:0007669"/>
    <property type="project" value="TreeGrafter"/>
</dbReference>
<evidence type="ECO:0000256" key="5">
    <source>
        <dbReference type="ARBA" id="ARBA00070414"/>
    </source>
</evidence>
<sequence>MKQRFSSLDVRVIAHELSASLVSLRLANIYDLSSRIFLLKFAKPDHREQLLIDSGFRCHLTSFARATAAAPSQFVARLRKFLRTRRVTRVQQIGTDRVIEIQFSDGLYRLFLEFYAGGNVVLTDAELTVLGLLRTVSEGAEHEQYKLGLKYDLSLRQNYAGVPELTKERVRDGLQRAIERQQEEAQKPGRKIKKKGGDALRKALAVTTTEFPPVLLDHALHVTGYDRNAQPEEVLASEELLEKLLESLQEAQRVVWEITSAETAKGYILAKQGKAPPQQLDGEQESGKLNLLYDDFHPFKPAHLATDPTITFLEYDGFNKTADDFFSSLEGQKLESRLQEREDTARRKLEHARQEQAKRLEGLDSVQELNVRKAVAIEANVERVEEAVAAVNGLIAQGMDWVDIGRLIEKEQGRQNAVAQMIKLPLKLYENTATLLLSEYDEPVEEEEMVDETDSEASDSDADDNPTAGTARNNAKPETKPLTIDIDLALSPWANARQYYDQKRTAAEKKERTAQASQKALKSTEQKVMADLKKGLKQEKEVLRPVRKQMWFEKFIYFISSDGYLVLAGRDAQQNEILYRRYLKKGDVYIHADLHGAASVIITNNPGTPEAPIPPSTLGQAGHLAVCTSTAWESKAVMSAWWVHGEQVSKTAPTGEYLSTGGFMVRGKKNYLPPAQLLLGFGLLWRISEESKARHVKNRFKEGGVGAKKDAEDGVMGKQDTGKGDEAGDDEDDDDFPDAMAKGSDENGDDDDDDDFPDAAANGGSVAGHDDEDDDFPDAQLTDGEGSARDADEDHERRSNPLQMNGTAPASKSQQGHNEEDNDDGSDSEADGDDGDEHAGAQEHEQAIEPGAATSSATARADASTLADRTTQQPAKTKAAPHVRGKRGKAKKAAQKYANQDEADRQLALKLLGSQAATDRHEAETASQSAKTESVEEARARRREQHQKAQRAGLEAEEIRRLNLEEGVETLDEEESAEHSTQLESLVGAPLPGDEILEVIPVCAPWSALAKYKYKAKLQPGQQKKGKAVREILGKWVKDGGDGKKIDQKSEDRERIWPREVELVKGMREVEVVGVIPVKSVRVMMGSGGGGRGRGDGAKGKGKGGGRGGKGSKRSR</sequence>
<feature type="compositionally biased region" description="Basic and acidic residues" evidence="6">
    <location>
        <begin position="786"/>
        <end position="799"/>
    </location>
</feature>
<evidence type="ECO:0000259" key="7">
    <source>
        <dbReference type="Pfam" id="PF05670"/>
    </source>
</evidence>
<keyword evidence="10" id="KW-1185">Reference proteome</keyword>
<protein>
    <recommendedName>
        <fullName evidence="5">Ribosome quality control complex subunit 2</fullName>
    </recommendedName>
</protein>
<dbReference type="InterPro" id="IPR021846">
    <property type="entry name" value="NFACT-C"/>
</dbReference>
<dbReference type="AlphaFoldDB" id="A0A4V5NH14"/>
<evidence type="ECO:0000256" key="1">
    <source>
        <dbReference type="ARBA" id="ARBA00004496"/>
    </source>
</evidence>
<dbReference type="Pfam" id="PF05670">
    <property type="entry name" value="NFACT-R_1"/>
    <property type="match status" value="1"/>
</dbReference>
<feature type="compositionally biased region" description="Acidic residues" evidence="6">
    <location>
        <begin position="727"/>
        <end position="737"/>
    </location>
</feature>
<feature type="compositionally biased region" description="Acidic residues" evidence="6">
    <location>
        <begin position="820"/>
        <end position="836"/>
    </location>
</feature>
<feature type="region of interest" description="Disordered" evidence="6">
    <location>
        <begin position="1084"/>
        <end position="1116"/>
    </location>
</feature>
<feature type="compositionally biased region" description="Basic residues" evidence="6">
    <location>
        <begin position="940"/>
        <end position="949"/>
    </location>
</feature>
<feature type="compositionally biased region" description="Polar residues" evidence="6">
    <location>
        <begin position="800"/>
        <end position="815"/>
    </location>
</feature>
<dbReference type="Proteomes" id="UP000309340">
    <property type="component" value="Unassembled WGS sequence"/>
</dbReference>
<dbReference type="Pfam" id="PF05833">
    <property type="entry name" value="NFACT_N"/>
    <property type="match status" value="1"/>
</dbReference>
<feature type="compositionally biased region" description="Basic residues" evidence="6">
    <location>
        <begin position="879"/>
        <end position="894"/>
    </location>
</feature>
<dbReference type="InterPro" id="IPR008532">
    <property type="entry name" value="NFACT_RNA-bd"/>
</dbReference>
<accession>A0A4V5NH14</accession>
<reference evidence="9 10" key="1">
    <citation type="submission" date="2017-03" db="EMBL/GenBank/DDBJ databases">
        <title>Genomes of endolithic fungi from Antarctica.</title>
        <authorList>
            <person name="Coleine C."/>
            <person name="Masonjones S."/>
            <person name="Stajich J.E."/>
        </authorList>
    </citation>
    <scope>NUCLEOTIDE SEQUENCE [LARGE SCALE GENOMIC DNA]</scope>
    <source>
        <strain evidence="9 10">CCFEE 5184</strain>
    </source>
</reference>
<dbReference type="EMBL" id="NAJQ01000145">
    <property type="protein sequence ID" value="TKA77139.1"/>
    <property type="molecule type" value="Genomic_DNA"/>
</dbReference>
<keyword evidence="3" id="KW-0963">Cytoplasm</keyword>
<feature type="compositionally biased region" description="Basic and acidic residues" evidence="6">
    <location>
        <begin position="504"/>
        <end position="513"/>
    </location>
</feature>
<dbReference type="GO" id="GO:0000049">
    <property type="term" value="F:tRNA binding"/>
    <property type="evidence" value="ECO:0007669"/>
    <property type="project" value="TreeGrafter"/>
</dbReference>
<feature type="compositionally biased region" description="Acidic residues" evidence="6">
    <location>
        <begin position="440"/>
        <end position="464"/>
    </location>
</feature>
<feature type="compositionally biased region" description="Basic and acidic residues" evidence="6">
    <location>
        <begin position="837"/>
        <end position="847"/>
    </location>
</feature>
<evidence type="ECO:0000256" key="2">
    <source>
        <dbReference type="ARBA" id="ARBA00008318"/>
    </source>
</evidence>
<evidence type="ECO:0000313" key="10">
    <source>
        <dbReference type="Proteomes" id="UP000309340"/>
    </source>
</evidence>
<comment type="similarity">
    <text evidence="2">Belongs to the NEMF family.</text>
</comment>
<evidence type="ECO:0000259" key="8">
    <source>
        <dbReference type="Pfam" id="PF11923"/>
    </source>
</evidence>
<keyword evidence="4" id="KW-0175">Coiled coil</keyword>
<dbReference type="STRING" id="329884.A0A4V5NH14"/>
<feature type="region of interest" description="Disordered" evidence="6">
    <location>
        <begin position="440"/>
        <end position="478"/>
    </location>
</feature>
<feature type="region of interest" description="Disordered" evidence="6">
    <location>
        <begin position="704"/>
        <end position="955"/>
    </location>
</feature>
<feature type="region of interest" description="Disordered" evidence="6">
    <location>
        <begin position="504"/>
        <end position="524"/>
    </location>
</feature>
<evidence type="ECO:0000256" key="3">
    <source>
        <dbReference type="ARBA" id="ARBA00022490"/>
    </source>
</evidence>
<comment type="caution">
    <text evidence="9">The sequence shown here is derived from an EMBL/GenBank/DDBJ whole genome shotgun (WGS) entry which is preliminary data.</text>
</comment>
<dbReference type="GO" id="GO:0005737">
    <property type="term" value="C:cytoplasm"/>
    <property type="evidence" value="ECO:0007669"/>
    <property type="project" value="UniProtKB-SubCell"/>
</dbReference>
<feature type="compositionally biased region" description="Acidic residues" evidence="6">
    <location>
        <begin position="746"/>
        <end position="757"/>
    </location>
</feature>
<feature type="domain" description="NFACT protein C-terminal" evidence="8">
    <location>
        <begin position="978"/>
        <end position="1084"/>
    </location>
</feature>
<dbReference type="PANTHER" id="PTHR15239">
    <property type="entry name" value="NUCLEAR EXPORT MEDIATOR FACTOR NEMF"/>
    <property type="match status" value="1"/>
</dbReference>
<feature type="domain" description="NFACT RNA-binding" evidence="7">
    <location>
        <begin position="554"/>
        <end position="667"/>
    </location>
</feature>
<organism evidence="9 10">
    <name type="scientific">Friedmanniomyces simplex</name>
    <dbReference type="NCBI Taxonomy" id="329884"/>
    <lineage>
        <taxon>Eukaryota</taxon>
        <taxon>Fungi</taxon>
        <taxon>Dikarya</taxon>
        <taxon>Ascomycota</taxon>
        <taxon>Pezizomycotina</taxon>
        <taxon>Dothideomycetes</taxon>
        <taxon>Dothideomycetidae</taxon>
        <taxon>Mycosphaerellales</taxon>
        <taxon>Teratosphaeriaceae</taxon>
        <taxon>Friedmanniomyces</taxon>
    </lineage>
</organism>
<evidence type="ECO:0000256" key="6">
    <source>
        <dbReference type="SAM" id="MobiDB-lite"/>
    </source>
</evidence>
<comment type="subcellular location">
    <subcellularLocation>
        <location evidence="1">Cytoplasm</location>
    </subcellularLocation>
</comment>
<feature type="compositionally biased region" description="Low complexity" evidence="6">
    <location>
        <begin position="852"/>
        <end position="871"/>
    </location>
</feature>
<feature type="compositionally biased region" description="Basic residues" evidence="6">
    <location>
        <begin position="1100"/>
        <end position="1116"/>
    </location>
</feature>
<dbReference type="InterPro" id="IPR051608">
    <property type="entry name" value="RQC_Subunit_NEMF"/>
</dbReference>
<dbReference type="GO" id="GO:0043023">
    <property type="term" value="F:ribosomal large subunit binding"/>
    <property type="evidence" value="ECO:0007669"/>
    <property type="project" value="TreeGrafter"/>
</dbReference>
<gene>
    <name evidence="9" type="ORF">B0A55_04097</name>
</gene>
<dbReference type="GO" id="GO:1990112">
    <property type="term" value="C:RQC complex"/>
    <property type="evidence" value="ECO:0007669"/>
    <property type="project" value="TreeGrafter"/>
</dbReference>
<dbReference type="Gene3D" id="2.30.310.10">
    <property type="entry name" value="ibrinogen binding protein from staphylococcus aureus domain"/>
    <property type="match status" value="1"/>
</dbReference>
<evidence type="ECO:0000313" key="9">
    <source>
        <dbReference type="EMBL" id="TKA77139.1"/>
    </source>
</evidence>
<dbReference type="GO" id="GO:0072344">
    <property type="term" value="P:rescue of stalled ribosome"/>
    <property type="evidence" value="ECO:0007669"/>
    <property type="project" value="TreeGrafter"/>
</dbReference>
<dbReference type="PANTHER" id="PTHR15239:SF6">
    <property type="entry name" value="RIBOSOME QUALITY CONTROL COMPLEX SUBUNIT NEMF"/>
    <property type="match status" value="1"/>
</dbReference>
<proteinExistence type="inferred from homology"/>